<reference evidence="7" key="1">
    <citation type="submission" date="2022-08" db="EMBL/GenBank/DDBJ databases">
        <authorList>
            <person name="Gutierrez-Valencia J."/>
        </authorList>
    </citation>
    <scope>NUCLEOTIDE SEQUENCE</scope>
</reference>
<dbReference type="PANTHER" id="PTHR31672">
    <property type="entry name" value="BNACNNG10540D PROTEIN"/>
    <property type="match status" value="1"/>
</dbReference>
<evidence type="ECO:0000256" key="3">
    <source>
        <dbReference type="RuleBase" id="RU000682"/>
    </source>
</evidence>
<dbReference type="PROSITE" id="PS50181">
    <property type="entry name" value="FBOX"/>
    <property type="match status" value="2"/>
</dbReference>
<dbReference type="Pfam" id="PF08268">
    <property type="entry name" value="FBA_3"/>
    <property type="match status" value="2"/>
</dbReference>
<keyword evidence="8" id="KW-1185">Reference proteome</keyword>
<feature type="domain" description="F-box" evidence="6">
    <location>
        <begin position="498"/>
        <end position="548"/>
    </location>
</feature>
<feature type="DNA-binding region" description="Homeobox" evidence="2">
    <location>
        <begin position="940"/>
        <end position="999"/>
    </location>
</feature>
<dbReference type="SMART" id="SM00256">
    <property type="entry name" value="FBOX"/>
    <property type="match status" value="2"/>
</dbReference>
<dbReference type="SUPFAM" id="SSF81383">
    <property type="entry name" value="F-box domain"/>
    <property type="match status" value="2"/>
</dbReference>
<dbReference type="PROSITE" id="PS50071">
    <property type="entry name" value="HOMEOBOX_2"/>
    <property type="match status" value="1"/>
</dbReference>
<dbReference type="InterPro" id="IPR050796">
    <property type="entry name" value="SCF_F-box_component"/>
</dbReference>
<feature type="transmembrane region" description="Helical" evidence="4">
    <location>
        <begin position="40"/>
        <end position="62"/>
    </location>
</feature>
<accession>A0AAV0IJB2</accession>
<dbReference type="SUPFAM" id="SSF46689">
    <property type="entry name" value="Homeodomain-like"/>
    <property type="match status" value="1"/>
</dbReference>
<dbReference type="InterPro" id="IPR001810">
    <property type="entry name" value="F-box_dom"/>
</dbReference>
<evidence type="ECO:0000313" key="7">
    <source>
        <dbReference type="EMBL" id="CAI0396893.1"/>
    </source>
</evidence>
<keyword evidence="2 3" id="KW-0539">Nucleus</keyword>
<keyword evidence="4" id="KW-0812">Transmembrane</keyword>
<dbReference type="AlphaFoldDB" id="A0AAV0IJB2"/>
<dbReference type="InterPro" id="IPR036047">
    <property type="entry name" value="F-box-like_dom_sf"/>
</dbReference>
<dbReference type="Gene3D" id="1.20.1280.50">
    <property type="match status" value="2"/>
</dbReference>
<organism evidence="7 8">
    <name type="scientific">Linum tenue</name>
    <dbReference type="NCBI Taxonomy" id="586396"/>
    <lineage>
        <taxon>Eukaryota</taxon>
        <taxon>Viridiplantae</taxon>
        <taxon>Streptophyta</taxon>
        <taxon>Embryophyta</taxon>
        <taxon>Tracheophyta</taxon>
        <taxon>Spermatophyta</taxon>
        <taxon>Magnoliopsida</taxon>
        <taxon>eudicotyledons</taxon>
        <taxon>Gunneridae</taxon>
        <taxon>Pentapetalae</taxon>
        <taxon>rosids</taxon>
        <taxon>fabids</taxon>
        <taxon>Malpighiales</taxon>
        <taxon>Linaceae</taxon>
        <taxon>Linum</taxon>
    </lineage>
</organism>
<dbReference type="SMART" id="SM00389">
    <property type="entry name" value="HOX"/>
    <property type="match status" value="1"/>
</dbReference>
<dbReference type="InterPro" id="IPR017451">
    <property type="entry name" value="F-box-assoc_interact_dom"/>
</dbReference>
<keyword evidence="2 3" id="KW-0238">DNA-binding</keyword>
<dbReference type="NCBIfam" id="TIGR01640">
    <property type="entry name" value="F_box_assoc_1"/>
    <property type="match status" value="2"/>
</dbReference>
<dbReference type="GO" id="GO:0003677">
    <property type="term" value="F:DNA binding"/>
    <property type="evidence" value="ECO:0007669"/>
    <property type="project" value="UniProtKB-UniRule"/>
</dbReference>
<protein>
    <recommendedName>
        <fullName evidence="9">F-box domain-containing protein</fullName>
    </recommendedName>
</protein>
<sequence length="1024" mass="114830">MGDGAFWKAGVWEMATPLNTAASIAEGEAYGSAMDEKTNWATHVLAVFLFLLTALTSPVSMIRQVVSVISAFSSSRRNTPIKIEGEEKGLTLLKPAVVNKVAELLGELLVEILCRLPARDLLQLRSVCRNWNAIISSPSLVSMHLRNYTNGAAGSASQFLMVSEMECYDRDALIKLFSPDHHGDHVEYLESEMPVVTGPCNGIFLMARNKTKDLVRLWNPATGKSRKIAVPPVRRNTELHYYDSYGFGLDPASNDFKIVMIRHFSIPYPDRISVIIASCSPEFPAQVMVYTPGTGTWRELEELRLSLRLLHVVQSYNYLNGFFFWVCISPVAALAFDLENEVFRVVNDPVPANCDNMFSQGYRKQLLVYKDALALFLIREGTGGYDLWLLSEEWCWIKHSTAAPFIPPIVSTEAAAAAADAEEDLMREDPFMLAVGWWRDDELILVRDSGGVSKIHELVLFDPVTQATKVVADDICVARRVLVYKESLGEEKGLILFKPAVDELPGELLVEILIRLPARDLLRLKSVCRSWNATISSPYLVSLHLRNYTNGPAGAASQFLMVREAPYFDDYTRIKLLSPDHHGDHVSSKVLESEMPIVSGPCNGIFLMAHSKTKDFVRLWNPATGKSREISVPPAPRKRTGFHYYDSYGFGLDPAANDFKIVMIRHYSQTYMDTSSVFLARSTPEVSATVVVYTPGTGTWRELEELRFELYLLHLWQSYNYLNGFCFWLCISPAAALAFDLENEVFRVVNDPVPINCTMYAQGHCKQLHVYKDALAFFLFRESTGGYDLWLLSEEWCWVKNSTVAPFIPPAVKTDVAAVIVAATCADEWNREEPFMFAVGWWRDDVLVLARGFGGSRIHELLLFDPATQAIKLVSDDICAARRVLVYKESLVNVGQATKNTVYEEAPLPAVITQSELQGLLENGYNGGDQVDGLSDDGSQVGKKRRLNMEQVKTSEKNYELGNKLEPEGGMQLVRALGLQPRQIAIWFQNRGAWWETMQVPCFVLMAEISPHSPYIVSIVVYSA</sequence>
<evidence type="ECO:0000256" key="4">
    <source>
        <dbReference type="SAM" id="Phobius"/>
    </source>
</evidence>
<evidence type="ECO:0000256" key="2">
    <source>
        <dbReference type="PROSITE-ProRule" id="PRU00108"/>
    </source>
</evidence>
<feature type="domain" description="Homeobox" evidence="5">
    <location>
        <begin position="938"/>
        <end position="998"/>
    </location>
</feature>
<evidence type="ECO:0000313" key="8">
    <source>
        <dbReference type="Proteomes" id="UP001154282"/>
    </source>
</evidence>
<comment type="subcellular location">
    <subcellularLocation>
        <location evidence="1 2 3">Nucleus</location>
    </subcellularLocation>
</comment>
<proteinExistence type="predicted"/>
<evidence type="ECO:0000256" key="1">
    <source>
        <dbReference type="ARBA" id="ARBA00004123"/>
    </source>
</evidence>
<evidence type="ECO:0000259" key="5">
    <source>
        <dbReference type="PROSITE" id="PS50071"/>
    </source>
</evidence>
<keyword evidence="2 3" id="KW-0371">Homeobox</keyword>
<dbReference type="Pfam" id="PF00046">
    <property type="entry name" value="Homeodomain"/>
    <property type="match status" value="1"/>
</dbReference>
<dbReference type="InterPro" id="IPR001356">
    <property type="entry name" value="HD"/>
</dbReference>
<evidence type="ECO:0000259" key="6">
    <source>
        <dbReference type="PROSITE" id="PS50181"/>
    </source>
</evidence>
<dbReference type="Pfam" id="PF12937">
    <property type="entry name" value="F-box-like"/>
    <property type="match status" value="1"/>
</dbReference>
<dbReference type="PANTHER" id="PTHR31672:SF13">
    <property type="entry name" value="F-BOX PROTEIN CPR30-LIKE"/>
    <property type="match status" value="1"/>
</dbReference>
<keyword evidence="4" id="KW-0472">Membrane</keyword>
<dbReference type="Pfam" id="PF00646">
    <property type="entry name" value="F-box"/>
    <property type="match status" value="1"/>
</dbReference>
<dbReference type="GO" id="GO:0005634">
    <property type="term" value="C:nucleus"/>
    <property type="evidence" value="ECO:0007669"/>
    <property type="project" value="UniProtKB-SubCell"/>
</dbReference>
<dbReference type="CDD" id="cd00086">
    <property type="entry name" value="homeodomain"/>
    <property type="match status" value="1"/>
</dbReference>
<feature type="domain" description="F-box" evidence="6">
    <location>
        <begin position="98"/>
        <end position="148"/>
    </location>
</feature>
<dbReference type="CDD" id="cd22157">
    <property type="entry name" value="F-box_AtFBW1-like"/>
    <property type="match status" value="2"/>
</dbReference>
<gene>
    <name evidence="7" type="ORF">LITE_LOCUS9330</name>
</gene>
<dbReference type="EMBL" id="CAMGYJ010000004">
    <property type="protein sequence ID" value="CAI0396893.1"/>
    <property type="molecule type" value="Genomic_DNA"/>
</dbReference>
<comment type="caution">
    <text evidence="7">The sequence shown here is derived from an EMBL/GenBank/DDBJ whole genome shotgun (WGS) entry which is preliminary data.</text>
</comment>
<evidence type="ECO:0008006" key="9">
    <source>
        <dbReference type="Google" id="ProtNLM"/>
    </source>
</evidence>
<name>A0AAV0IJB2_9ROSI</name>
<dbReference type="InterPro" id="IPR013187">
    <property type="entry name" value="F-box-assoc_dom_typ3"/>
</dbReference>
<keyword evidence="4" id="KW-1133">Transmembrane helix</keyword>
<dbReference type="InterPro" id="IPR009057">
    <property type="entry name" value="Homeodomain-like_sf"/>
</dbReference>
<dbReference type="Proteomes" id="UP001154282">
    <property type="component" value="Unassembled WGS sequence"/>
</dbReference>
<dbReference type="Gene3D" id="1.10.10.60">
    <property type="entry name" value="Homeodomain-like"/>
    <property type="match status" value="1"/>
</dbReference>